<dbReference type="Gene3D" id="2.60.40.640">
    <property type="match status" value="1"/>
</dbReference>
<reference evidence="1" key="1">
    <citation type="submission" date="2021-09" db="EMBL/GenBank/DDBJ databases">
        <authorList>
            <consortium name="AG Swart"/>
            <person name="Singh M."/>
            <person name="Singh A."/>
            <person name="Seah K."/>
            <person name="Emmerich C."/>
        </authorList>
    </citation>
    <scope>NUCLEOTIDE SEQUENCE</scope>
    <source>
        <strain evidence="1">ATCC30299</strain>
    </source>
</reference>
<protein>
    <submittedName>
        <fullName evidence="1">Uncharacterized protein</fullName>
    </submittedName>
</protein>
<name>A0AAU9ILJ5_9CILI</name>
<gene>
    <name evidence="1" type="ORF">BSTOLATCC_MIC9864</name>
</gene>
<accession>A0AAU9ILJ5</accession>
<evidence type="ECO:0000313" key="1">
    <source>
        <dbReference type="EMBL" id="CAG9314067.1"/>
    </source>
</evidence>
<evidence type="ECO:0000313" key="2">
    <source>
        <dbReference type="Proteomes" id="UP001162131"/>
    </source>
</evidence>
<dbReference type="InterPro" id="IPR014752">
    <property type="entry name" value="Arrestin-like_C"/>
</dbReference>
<dbReference type="AlphaFoldDB" id="A0AAU9ILJ5"/>
<dbReference type="EMBL" id="CAJZBQ010000011">
    <property type="protein sequence ID" value="CAG9314067.1"/>
    <property type="molecule type" value="Genomic_DNA"/>
</dbReference>
<keyword evidence="2" id="KW-1185">Reference proteome</keyword>
<sequence>MGSSDSKQGDAQGSVFISLESSSVMPGGILRGIVHIAITEQLTNPSLYLIFKGNEVTKFKTYYRYNKYSRNRNSYNHHQPYTMHLGKQPTCALKPALYHWPDQVASPGNFSFLLN</sequence>
<organism evidence="1 2">
    <name type="scientific">Blepharisma stoltei</name>
    <dbReference type="NCBI Taxonomy" id="1481888"/>
    <lineage>
        <taxon>Eukaryota</taxon>
        <taxon>Sar</taxon>
        <taxon>Alveolata</taxon>
        <taxon>Ciliophora</taxon>
        <taxon>Postciliodesmatophora</taxon>
        <taxon>Heterotrichea</taxon>
        <taxon>Heterotrichida</taxon>
        <taxon>Blepharismidae</taxon>
        <taxon>Blepharisma</taxon>
    </lineage>
</organism>
<dbReference type="Proteomes" id="UP001162131">
    <property type="component" value="Unassembled WGS sequence"/>
</dbReference>
<proteinExistence type="predicted"/>
<comment type="caution">
    <text evidence="1">The sequence shown here is derived from an EMBL/GenBank/DDBJ whole genome shotgun (WGS) entry which is preliminary data.</text>
</comment>